<evidence type="ECO:0000256" key="9">
    <source>
        <dbReference type="ARBA" id="ARBA00042039"/>
    </source>
</evidence>
<dbReference type="PROSITE" id="PS50850">
    <property type="entry name" value="MFS"/>
    <property type="match status" value="1"/>
</dbReference>
<keyword evidence="7 10" id="KW-0472">Membrane</keyword>
<evidence type="ECO:0000256" key="10">
    <source>
        <dbReference type="SAM" id="Phobius"/>
    </source>
</evidence>
<feature type="transmembrane region" description="Helical" evidence="10">
    <location>
        <begin position="203"/>
        <end position="222"/>
    </location>
</feature>
<feature type="transmembrane region" description="Helical" evidence="10">
    <location>
        <begin position="135"/>
        <end position="156"/>
    </location>
</feature>
<feature type="transmembrane region" description="Helical" evidence="10">
    <location>
        <begin position="162"/>
        <end position="191"/>
    </location>
</feature>
<evidence type="ECO:0000313" key="13">
    <source>
        <dbReference type="Proteomes" id="UP000789390"/>
    </source>
</evidence>
<feature type="transmembrane region" description="Helical" evidence="10">
    <location>
        <begin position="398"/>
        <end position="419"/>
    </location>
</feature>
<evidence type="ECO:0000313" key="12">
    <source>
        <dbReference type="EMBL" id="CAH0108565.1"/>
    </source>
</evidence>
<dbReference type="FunFam" id="1.20.1250.20:FF:000028">
    <property type="entry name" value="Sugar phosphate exchanger 3 isoform 1"/>
    <property type="match status" value="1"/>
</dbReference>
<evidence type="ECO:0000256" key="4">
    <source>
        <dbReference type="ARBA" id="ARBA00022597"/>
    </source>
</evidence>
<dbReference type="InterPro" id="IPR020846">
    <property type="entry name" value="MFS_dom"/>
</dbReference>
<dbReference type="Proteomes" id="UP000789390">
    <property type="component" value="Unassembled WGS sequence"/>
</dbReference>
<feature type="transmembrane region" description="Helical" evidence="10">
    <location>
        <begin position="104"/>
        <end position="123"/>
    </location>
</feature>
<keyword evidence="3" id="KW-0813">Transport</keyword>
<evidence type="ECO:0000256" key="6">
    <source>
        <dbReference type="ARBA" id="ARBA00022989"/>
    </source>
</evidence>
<reference evidence="12" key="1">
    <citation type="submission" date="2021-11" db="EMBL/GenBank/DDBJ databases">
        <authorList>
            <person name="Schell T."/>
        </authorList>
    </citation>
    <scope>NUCLEOTIDE SEQUENCE</scope>
    <source>
        <strain evidence="12">M5</strain>
    </source>
</reference>
<accession>A0A8J2RZQ0</accession>
<gene>
    <name evidence="12" type="ORF">DGAL_LOCUS11961</name>
</gene>
<dbReference type="Gene3D" id="1.20.1250.20">
    <property type="entry name" value="MFS general substrate transporter like domains"/>
    <property type="match status" value="2"/>
</dbReference>
<dbReference type="InterPro" id="IPR036259">
    <property type="entry name" value="MFS_trans_sf"/>
</dbReference>
<organism evidence="12 13">
    <name type="scientific">Daphnia galeata</name>
    <dbReference type="NCBI Taxonomy" id="27404"/>
    <lineage>
        <taxon>Eukaryota</taxon>
        <taxon>Metazoa</taxon>
        <taxon>Ecdysozoa</taxon>
        <taxon>Arthropoda</taxon>
        <taxon>Crustacea</taxon>
        <taxon>Branchiopoda</taxon>
        <taxon>Diplostraca</taxon>
        <taxon>Cladocera</taxon>
        <taxon>Anomopoda</taxon>
        <taxon>Daphniidae</taxon>
        <taxon>Daphnia</taxon>
    </lineage>
</organism>
<dbReference type="InterPro" id="IPR011701">
    <property type="entry name" value="MFS"/>
</dbReference>
<dbReference type="GO" id="GO:0016020">
    <property type="term" value="C:membrane"/>
    <property type="evidence" value="ECO:0007669"/>
    <property type="project" value="UniProtKB-SubCell"/>
</dbReference>
<feature type="transmembrane region" description="Helical" evidence="10">
    <location>
        <begin position="228"/>
        <end position="249"/>
    </location>
</feature>
<keyword evidence="13" id="KW-1185">Reference proteome</keyword>
<dbReference type="GO" id="GO:0022857">
    <property type="term" value="F:transmembrane transporter activity"/>
    <property type="evidence" value="ECO:0007669"/>
    <property type="project" value="InterPro"/>
</dbReference>
<evidence type="ECO:0000256" key="2">
    <source>
        <dbReference type="ARBA" id="ARBA00009598"/>
    </source>
</evidence>
<comment type="caution">
    <text evidence="12">The sequence shown here is derived from an EMBL/GenBank/DDBJ whole genome shotgun (WGS) entry which is preliminary data.</text>
</comment>
<evidence type="ECO:0000256" key="1">
    <source>
        <dbReference type="ARBA" id="ARBA00004141"/>
    </source>
</evidence>
<dbReference type="PANTHER" id="PTHR43184:SF12">
    <property type="entry name" value="SUGAR PHOSPHATE EXCHANGER 3"/>
    <property type="match status" value="1"/>
</dbReference>
<feature type="transmembrane region" description="Helical" evidence="10">
    <location>
        <begin position="329"/>
        <end position="347"/>
    </location>
</feature>
<keyword evidence="5 10" id="KW-0812">Transmembrane</keyword>
<feature type="transmembrane region" description="Helical" evidence="10">
    <location>
        <begin position="468"/>
        <end position="489"/>
    </location>
</feature>
<dbReference type="EMBL" id="CAKKLH010000285">
    <property type="protein sequence ID" value="CAH0108565.1"/>
    <property type="molecule type" value="Genomic_DNA"/>
</dbReference>
<evidence type="ECO:0000256" key="7">
    <source>
        <dbReference type="ARBA" id="ARBA00023136"/>
    </source>
</evidence>
<dbReference type="PIRSF" id="PIRSF002808">
    <property type="entry name" value="Hexose_phosphate_transp"/>
    <property type="match status" value="1"/>
</dbReference>
<name>A0A8J2RZQ0_9CRUS</name>
<dbReference type="AlphaFoldDB" id="A0A8J2RZQ0"/>
<evidence type="ECO:0000256" key="3">
    <source>
        <dbReference type="ARBA" id="ARBA00022448"/>
    </source>
</evidence>
<comment type="similarity">
    <text evidence="2">Belongs to the major facilitator superfamily. Organophosphate:Pi antiporter (OPA) (TC 2.A.1.4) family.</text>
</comment>
<dbReference type="Pfam" id="PF07690">
    <property type="entry name" value="MFS_1"/>
    <property type="match status" value="1"/>
</dbReference>
<feature type="domain" description="Major facilitator superfamily (MFS) profile" evidence="11">
    <location>
        <begin position="47"/>
        <end position="492"/>
    </location>
</feature>
<comment type="subcellular location">
    <subcellularLocation>
        <location evidence="1">Membrane</location>
        <topology evidence="1">Multi-pass membrane protein</topology>
    </subcellularLocation>
</comment>
<feature type="transmembrane region" description="Helical" evidence="10">
    <location>
        <begin position="367"/>
        <end position="386"/>
    </location>
</feature>
<dbReference type="InterPro" id="IPR000849">
    <property type="entry name" value="Sugar_P_transporter"/>
</dbReference>
<evidence type="ECO:0000259" key="11">
    <source>
        <dbReference type="PROSITE" id="PS50850"/>
    </source>
</evidence>
<evidence type="ECO:0000256" key="8">
    <source>
        <dbReference type="ARBA" id="ARBA00041091"/>
    </source>
</evidence>
<dbReference type="OrthoDB" id="3639251at2759"/>
<dbReference type="SUPFAM" id="SSF103473">
    <property type="entry name" value="MFS general substrate transporter"/>
    <property type="match status" value="1"/>
</dbReference>
<keyword evidence="4" id="KW-0762">Sugar transport</keyword>
<dbReference type="PANTHER" id="PTHR43184">
    <property type="entry name" value="MAJOR FACILITATOR SUPERFAMILY TRANSPORTER 16, ISOFORM B"/>
    <property type="match status" value="1"/>
</dbReference>
<keyword evidence="6 10" id="KW-1133">Transmembrane helix</keyword>
<evidence type="ECO:0000256" key="5">
    <source>
        <dbReference type="ARBA" id="ARBA00022692"/>
    </source>
</evidence>
<sequence length="516" mass="57780">MKPAVNMFFEKVYDVPIGMRLLHKIPILRNLSCVWKNRWHKFNILFLTYLSYASYHIARKPTSVVKNVLNQNCTGLRPPLELNISGIENIWCSWHPFDGDNADTLLGALDSASLFSYAFGMYIMGLLGERINTRYFLSVGMMLSGFFAFLLSLAYWTNIHSLTYFLVVQILAGLFQSTGWPGCVAAMGNWFGKSKRGLIMGIWRSHHSIGNIIGSLIAGAFVEDSWGLSFAVPAVIIFGLGLLLFFFLVSDPRAVGCCVPEHGSAMSKAERPLGETIVLEDESHHQNNRVDSTILDFELRETFEQSPEKNPDAKEEAISFWRAVRIPGVIEYSFSLFFTKCINYTFLYWLPRYLKDSTGLLSDWTEMSAFTCAVFFILTIPSLFIYREFGSGDGVFNMSLLFLVGFFANGPYALITTAVSTDLGTHSQLKGSTRALATVTAIIDGTGSIGAAVGPLIVGALSFLGWDYVFYFLMIASTMGMLLLTRLIINEVKEKCHNRNTRAPENDRPTFNIQMK</sequence>
<proteinExistence type="inferred from homology"/>
<protein>
    <recommendedName>
        <fullName evidence="8">Sugar phosphate exchanger 3</fullName>
    </recommendedName>
    <alternativeName>
        <fullName evidence="9">Solute carrier family 37 member 3</fullName>
    </alternativeName>
</protein>